<dbReference type="Pfam" id="PF23622">
    <property type="entry name" value="LRR_At1g61320_AtMIF1"/>
    <property type="match status" value="1"/>
</dbReference>
<gene>
    <name evidence="2" type="ORF">QYE76_026878</name>
</gene>
<dbReference type="InterPro" id="IPR032675">
    <property type="entry name" value="LRR_dom_sf"/>
</dbReference>
<sequence length="505" mass="57989">MAKRPPAARSTAKPCVSSIRKRSREDRLSALPGDILVNILDRLHARDAARTCILSRRWSRLSAELSRLVISAKDFVPEGVSTANISGGDDLVRTNAAVVEATKSMLARRDPGGRHTVRLLSTEFYLSDDVPISIGHAIGNAMATHKIEKAEFTVLTVKESKQCRLEDRLNYGAWFVSFFYACLDVFTGLTRLSLENLIFSESDFLSNILGTCKQLKYLGFLRCGTMRMITHQVEHAQLCELSMVRCLFGKVELKWLPRLTRTDFAFWRSFEEIPLSFGHVPLLEVVSLENAALSWHKMIKLSTLLCETSVRDLMLGFRCEKIWVQPESVTKRLASAFNRLKIVNLGHIPEGYDLTWTMFILEAAPSLEEFYMTVIDHPCEMQMDKDKRREGSYIEEKGVEWESPTSNFKHHRLTKLIIFCFESYMASHVRRVMNAAVNLKYVYLYRRLSCDKCKHMKPLKPIMFPRSKKHRCSMRKQMTQCIESGARIHFLDFSVMSDDHKARLP</sequence>
<dbReference type="AlphaFoldDB" id="A0AAD8RIJ6"/>
<dbReference type="InterPro" id="IPR036047">
    <property type="entry name" value="F-box-like_dom_sf"/>
</dbReference>
<dbReference type="InterPro" id="IPR044997">
    <property type="entry name" value="F-box_plant"/>
</dbReference>
<dbReference type="Gene3D" id="1.20.1280.50">
    <property type="match status" value="1"/>
</dbReference>
<dbReference type="SUPFAM" id="SSF52047">
    <property type="entry name" value="RNI-like"/>
    <property type="match status" value="1"/>
</dbReference>
<organism evidence="2 3">
    <name type="scientific">Lolium multiflorum</name>
    <name type="common">Italian ryegrass</name>
    <name type="synonym">Lolium perenne subsp. multiflorum</name>
    <dbReference type="NCBI Taxonomy" id="4521"/>
    <lineage>
        <taxon>Eukaryota</taxon>
        <taxon>Viridiplantae</taxon>
        <taxon>Streptophyta</taxon>
        <taxon>Embryophyta</taxon>
        <taxon>Tracheophyta</taxon>
        <taxon>Spermatophyta</taxon>
        <taxon>Magnoliopsida</taxon>
        <taxon>Liliopsida</taxon>
        <taxon>Poales</taxon>
        <taxon>Poaceae</taxon>
        <taxon>BOP clade</taxon>
        <taxon>Pooideae</taxon>
        <taxon>Poodae</taxon>
        <taxon>Poeae</taxon>
        <taxon>Poeae Chloroplast Group 2 (Poeae type)</taxon>
        <taxon>Loliodinae</taxon>
        <taxon>Loliinae</taxon>
        <taxon>Lolium</taxon>
    </lineage>
</organism>
<accession>A0AAD8RIJ6</accession>
<dbReference type="Gene3D" id="3.80.10.10">
    <property type="entry name" value="Ribonuclease Inhibitor"/>
    <property type="match status" value="1"/>
</dbReference>
<reference evidence="2" key="1">
    <citation type="submission" date="2023-07" db="EMBL/GenBank/DDBJ databases">
        <title>A chromosome-level genome assembly of Lolium multiflorum.</title>
        <authorList>
            <person name="Chen Y."/>
            <person name="Copetti D."/>
            <person name="Kolliker R."/>
            <person name="Studer B."/>
        </authorList>
    </citation>
    <scope>NUCLEOTIDE SEQUENCE</scope>
    <source>
        <strain evidence="2">02402/16</strain>
        <tissue evidence="2">Leaf</tissue>
    </source>
</reference>
<dbReference type="Pfam" id="PF00646">
    <property type="entry name" value="F-box"/>
    <property type="match status" value="1"/>
</dbReference>
<evidence type="ECO:0000313" key="3">
    <source>
        <dbReference type="Proteomes" id="UP001231189"/>
    </source>
</evidence>
<keyword evidence="3" id="KW-1185">Reference proteome</keyword>
<dbReference type="SUPFAM" id="SSF81383">
    <property type="entry name" value="F-box domain"/>
    <property type="match status" value="1"/>
</dbReference>
<dbReference type="InterPro" id="IPR055357">
    <property type="entry name" value="LRR_At1g61320_AtMIF1"/>
</dbReference>
<name>A0AAD8RIJ6_LOLMU</name>
<dbReference type="EMBL" id="JAUUTY010000006">
    <property type="protein sequence ID" value="KAK1621361.1"/>
    <property type="molecule type" value="Genomic_DNA"/>
</dbReference>
<evidence type="ECO:0000313" key="2">
    <source>
        <dbReference type="EMBL" id="KAK1621361.1"/>
    </source>
</evidence>
<dbReference type="PANTHER" id="PTHR32153">
    <property type="entry name" value="OJ000223_09.16 PROTEIN"/>
    <property type="match status" value="1"/>
</dbReference>
<proteinExistence type="predicted"/>
<dbReference type="PROSITE" id="PS50181">
    <property type="entry name" value="FBOX"/>
    <property type="match status" value="1"/>
</dbReference>
<protein>
    <recommendedName>
        <fullName evidence="1">F-box domain-containing protein</fullName>
    </recommendedName>
</protein>
<dbReference type="InterPro" id="IPR001810">
    <property type="entry name" value="F-box_dom"/>
</dbReference>
<dbReference type="Proteomes" id="UP001231189">
    <property type="component" value="Unassembled WGS sequence"/>
</dbReference>
<comment type="caution">
    <text evidence="2">The sequence shown here is derived from an EMBL/GenBank/DDBJ whole genome shotgun (WGS) entry which is preliminary data.</text>
</comment>
<feature type="domain" description="F-box" evidence="1">
    <location>
        <begin position="25"/>
        <end position="72"/>
    </location>
</feature>
<evidence type="ECO:0000259" key="1">
    <source>
        <dbReference type="PROSITE" id="PS50181"/>
    </source>
</evidence>